<gene>
    <name evidence="2" type="ORF">SFLOR_v1c01380</name>
</gene>
<organism evidence="2 3">
    <name type="scientific">Spiroplasma floricola 23-6</name>
    <dbReference type="NCBI Taxonomy" id="1336749"/>
    <lineage>
        <taxon>Bacteria</taxon>
        <taxon>Bacillati</taxon>
        <taxon>Mycoplasmatota</taxon>
        <taxon>Mollicutes</taxon>
        <taxon>Entomoplasmatales</taxon>
        <taxon>Spiroplasmataceae</taxon>
        <taxon>Spiroplasma</taxon>
    </lineage>
</organism>
<dbReference type="KEGG" id="sfz:SFLOR_v1c01380"/>
<evidence type="ECO:0000256" key="1">
    <source>
        <dbReference type="SAM" id="SignalP"/>
    </source>
</evidence>
<dbReference type="EMBL" id="CP025057">
    <property type="protein sequence ID" value="AUB31199.1"/>
    <property type="molecule type" value="Genomic_DNA"/>
</dbReference>
<keyword evidence="3" id="KW-1185">Reference proteome</keyword>
<sequence length="299" mass="33807">MLKLLSLIGTLGVSTSAVAPVIMLEQNINDNISIRVEAGIMRVNVNNSKHFDKDGKIIVGTYDYKEVLIKAIEEQRAFNKSNNVTNFVIKNSIVRLPGISFDGTIRVGRTLTEVINAKNYEILNMNVTVDKLDNWGNYTYAISYEAIADGKMIGENLYGYQRLQSLADFQIKPGYNMIFETEYNISESIEHTDTLFNSNIYLPDLGINFLSEQIIDMFNSEKNTLNDQAIKYINSTLKVKLNVVESLNVYKAVSNNNDSFSIGEAYSNQEYVKDQYFYVSFSSKDAIGTFNMLVSNNKK</sequence>
<name>A0A2K8SCL2_9MOLU</name>
<evidence type="ECO:0000313" key="3">
    <source>
        <dbReference type="Proteomes" id="UP000231823"/>
    </source>
</evidence>
<accession>A0A2K8SCL2</accession>
<dbReference type="Proteomes" id="UP000231823">
    <property type="component" value="Chromosome"/>
</dbReference>
<dbReference type="OrthoDB" id="388572at2"/>
<feature type="signal peptide" evidence="1">
    <location>
        <begin position="1"/>
        <end position="19"/>
    </location>
</feature>
<keyword evidence="1" id="KW-0732">Signal</keyword>
<evidence type="ECO:0000313" key="2">
    <source>
        <dbReference type="EMBL" id="AUB31199.1"/>
    </source>
</evidence>
<proteinExistence type="predicted"/>
<reference evidence="2 3" key="1">
    <citation type="submission" date="2017-12" db="EMBL/GenBank/DDBJ databases">
        <title>Complete genome sequence of Spiroplasma floricola 23-6 (ATCC 29989).</title>
        <authorList>
            <person name="Tsai Y.-M."/>
            <person name="Wu P.-S."/>
            <person name="Lo W.-S."/>
            <person name="Kuo C.-H."/>
        </authorList>
    </citation>
    <scope>NUCLEOTIDE SEQUENCE [LARGE SCALE GENOMIC DNA]</scope>
    <source>
        <strain evidence="2 3">23-6</strain>
    </source>
</reference>
<dbReference type="RefSeq" id="WP_100916189.1">
    <property type="nucleotide sequence ID" value="NZ_CP025057.1"/>
</dbReference>
<dbReference type="AlphaFoldDB" id="A0A2K8SCL2"/>
<protein>
    <submittedName>
        <fullName evidence="2">Uncharacterized protein</fullName>
    </submittedName>
</protein>
<feature type="chain" id="PRO_5014616494" evidence="1">
    <location>
        <begin position="20"/>
        <end position="299"/>
    </location>
</feature>